<dbReference type="EMBL" id="CAADRN010000178">
    <property type="protein sequence ID" value="VFU14648.1"/>
    <property type="molecule type" value="Genomic_DNA"/>
</dbReference>
<dbReference type="CDD" id="cd06347">
    <property type="entry name" value="PBP1_ABC_LivK_ligand_binding-like"/>
    <property type="match status" value="1"/>
</dbReference>
<evidence type="ECO:0000313" key="5">
    <source>
        <dbReference type="EMBL" id="VFU14648.1"/>
    </source>
</evidence>
<dbReference type="Pfam" id="PF13458">
    <property type="entry name" value="Peripla_BP_6"/>
    <property type="match status" value="1"/>
</dbReference>
<dbReference type="SUPFAM" id="SSF53822">
    <property type="entry name" value="Periplasmic binding protein-like I"/>
    <property type="match status" value="1"/>
</dbReference>
<evidence type="ECO:0000259" key="4">
    <source>
        <dbReference type="Pfam" id="PF13458"/>
    </source>
</evidence>
<evidence type="ECO:0000256" key="1">
    <source>
        <dbReference type="ARBA" id="ARBA00022448"/>
    </source>
</evidence>
<keyword evidence="3" id="KW-0029">Amino-acid transport</keyword>
<evidence type="ECO:0000256" key="2">
    <source>
        <dbReference type="ARBA" id="ARBA00022729"/>
    </source>
</evidence>
<dbReference type="InterPro" id="IPR051010">
    <property type="entry name" value="BCAA_transport"/>
</dbReference>
<dbReference type="PRINTS" id="PR00337">
    <property type="entry name" value="LEUILEVALBP"/>
</dbReference>
<dbReference type="InterPro" id="IPR028081">
    <property type="entry name" value="Leu-bd"/>
</dbReference>
<feature type="domain" description="Leucine-binding protein" evidence="4">
    <location>
        <begin position="40"/>
        <end position="385"/>
    </location>
</feature>
<evidence type="ECO:0000256" key="3">
    <source>
        <dbReference type="ARBA" id="ARBA00022970"/>
    </source>
</evidence>
<keyword evidence="2" id="KW-0732">Signal</keyword>
<organism evidence="5">
    <name type="scientific">anaerobic digester metagenome</name>
    <dbReference type="NCBI Taxonomy" id="1263854"/>
    <lineage>
        <taxon>unclassified sequences</taxon>
        <taxon>metagenomes</taxon>
        <taxon>ecological metagenomes</taxon>
    </lineage>
</organism>
<dbReference type="PANTHER" id="PTHR30483">
    <property type="entry name" value="LEUCINE-SPECIFIC-BINDING PROTEIN"/>
    <property type="match status" value="1"/>
</dbReference>
<keyword evidence="1" id="KW-0813">Transport</keyword>
<protein>
    <submittedName>
        <fullName evidence="5">Leucine-, isoleucine-, valine-, threonine-, and alanine-binding protein</fullName>
    </submittedName>
</protein>
<name>A0A485LZA8_9ZZZZ</name>
<dbReference type="GO" id="GO:0006865">
    <property type="term" value="P:amino acid transport"/>
    <property type="evidence" value="ECO:0007669"/>
    <property type="project" value="UniProtKB-KW"/>
</dbReference>
<proteinExistence type="predicted"/>
<dbReference type="InterPro" id="IPR028082">
    <property type="entry name" value="Peripla_BP_I"/>
</dbReference>
<reference evidence="5" key="1">
    <citation type="submission" date="2019-03" db="EMBL/GenBank/DDBJ databases">
        <authorList>
            <person name="Hao L."/>
        </authorList>
    </citation>
    <scope>NUCLEOTIDE SEQUENCE</scope>
</reference>
<dbReference type="Gene3D" id="3.40.50.2300">
    <property type="match status" value="2"/>
</dbReference>
<dbReference type="InterPro" id="IPR000709">
    <property type="entry name" value="Leu_Ile_Val-bd"/>
</dbReference>
<gene>
    <name evidence="5" type="primary">braC</name>
    <name evidence="5" type="ORF">SCFA_2590002</name>
</gene>
<dbReference type="PROSITE" id="PS51257">
    <property type="entry name" value="PROKAR_LIPOPROTEIN"/>
    <property type="match status" value="1"/>
</dbReference>
<dbReference type="AlphaFoldDB" id="A0A485LZA8"/>
<dbReference type="PANTHER" id="PTHR30483:SF6">
    <property type="entry name" value="PERIPLASMIC BINDING PROTEIN OF ABC TRANSPORTER FOR NATURAL AMINO ACIDS"/>
    <property type="match status" value="1"/>
</dbReference>
<sequence length="395" mass="42142">MKNGKKVAMLVIMLFILSIAAGCGGGSQETGGNAGDKADTINVGINVELSGGVASYGTNARDGAVLAIEEINKAGGVLDKQLKGIERDCKSIADEAMSVSAALIGENIVAQIGPLTSGDVAGSTPVMMENKVPLIAPAATAANVTVDDKTGKTRDYIFRVCFIDPFQGTLMAQFATDNLQAKNAVIYCDNSSDYGKGLAEYFEKTFTENGGVILAKEGFVKDDRDFRAALTKIKGLNPDFIYVPGYYQEVAPLIKQARELGITVPMGGCDGWDSPDMVSVAGNEALNNTYFTNHYSSQDKDPKVVKFVEAFKAKYNKEPDAFAALGYDSVQIMVQALKDAGEADPVKLTEALAKIKDFEGITGKMSIDEQHNPVKAGVVIEFKDGKQVMNTRIQP</sequence>
<accession>A0A485LZA8</accession>